<dbReference type="UniPathway" id="UPA00344"/>
<dbReference type="Proteomes" id="UP000029273">
    <property type="component" value="Unassembled WGS sequence"/>
</dbReference>
<dbReference type="InterPro" id="IPR012675">
    <property type="entry name" value="Beta-grasp_dom_sf"/>
</dbReference>
<dbReference type="CDD" id="cd00754">
    <property type="entry name" value="Ubl_MoaD"/>
    <property type="match status" value="1"/>
</dbReference>
<reference evidence="4 5" key="1">
    <citation type="journal article" date="2014" name="Genome Announc.">
        <title>Draft Genome Sequence of the Iron-Oxidizing, Acidophilic, and Halotolerant 'Thiobacillus prosperus' Type Strain DSM 5130.</title>
        <authorList>
            <person name="Ossandon F.J."/>
            <person name="Cardenas J.P."/>
            <person name="Corbett M."/>
            <person name="Quatrini R."/>
            <person name="Holmes D.S."/>
            <person name="Watkin E."/>
        </authorList>
    </citation>
    <scope>NUCLEOTIDE SEQUENCE [LARGE SCALE GENOMIC DNA]</scope>
    <source>
        <strain evidence="4 5">DSM 5130</strain>
    </source>
</reference>
<accession>A0A1A6C1D5</accession>
<dbReference type="Gene3D" id="3.10.20.30">
    <property type="match status" value="1"/>
</dbReference>
<evidence type="ECO:0000256" key="3">
    <source>
        <dbReference type="ARBA" id="ARBA00024247"/>
    </source>
</evidence>
<dbReference type="InterPro" id="IPR044672">
    <property type="entry name" value="MOCS2A"/>
</dbReference>
<gene>
    <name evidence="4" type="ORF">Thpro_022609</name>
</gene>
<comment type="similarity">
    <text evidence="2">Belongs to the MoaD family.</text>
</comment>
<dbReference type="NCBIfam" id="TIGR01682">
    <property type="entry name" value="moaD"/>
    <property type="match status" value="1"/>
</dbReference>
<dbReference type="GO" id="GO:1990133">
    <property type="term" value="C:molybdopterin adenylyltransferase complex"/>
    <property type="evidence" value="ECO:0007669"/>
    <property type="project" value="TreeGrafter"/>
</dbReference>
<dbReference type="GO" id="GO:0006777">
    <property type="term" value="P:Mo-molybdopterin cofactor biosynthetic process"/>
    <property type="evidence" value="ECO:0007669"/>
    <property type="project" value="InterPro"/>
</dbReference>
<evidence type="ECO:0000313" key="4">
    <source>
        <dbReference type="EMBL" id="OBS08359.1"/>
    </source>
</evidence>
<comment type="caution">
    <text evidence="4">The sequence shown here is derived from an EMBL/GenBank/DDBJ whole genome shotgun (WGS) entry which is preliminary data.</text>
</comment>
<evidence type="ECO:0000313" key="5">
    <source>
        <dbReference type="Proteomes" id="UP000029273"/>
    </source>
</evidence>
<keyword evidence="1" id="KW-0547">Nucleotide-binding</keyword>
<dbReference type="SUPFAM" id="SSF54285">
    <property type="entry name" value="MoaD/ThiS"/>
    <property type="match status" value="1"/>
</dbReference>
<dbReference type="Pfam" id="PF02597">
    <property type="entry name" value="ThiS"/>
    <property type="match status" value="1"/>
</dbReference>
<proteinExistence type="inferred from homology"/>
<dbReference type="EMBL" id="JQSG02000006">
    <property type="protein sequence ID" value="OBS08359.1"/>
    <property type="molecule type" value="Genomic_DNA"/>
</dbReference>
<organism evidence="4 5">
    <name type="scientific">Acidihalobacter prosperus</name>
    <dbReference type="NCBI Taxonomy" id="160660"/>
    <lineage>
        <taxon>Bacteria</taxon>
        <taxon>Pseudomonadati</taxon>
        <taxon>Pseudomonadota</taxon>
        <taxon>Gammaproteobacteria</taxon>
        <taxon>Chromatiales</taxon>
        <taxon>Ectothiorhodospiraceae</taxon>
        <taxon>Acidihalobacter</taxon>
    </lineage>
</organism>
<dbReference type="InterPro" id="IPR016155">
    <property type="entry name" value="Mopterin_synth/thiamin_S_b"/>
</dbReference>
<dbReference type="PANTHER" id="PTHR33359:SF1">
    <property type="entry name" value="MOLYBDOPTERIN SYNTHASE SULFUR CARRIER SUBUNIT"/>
    <property type="match status" value="1"/>
</dbReference>
<name>A0A1A6C1D5_9GAMM</name>
<protein>
    <recommendedName>
        <fullName evidence="3">Molybdopterin synthase sulfur carrier subunit</fullName>
    </recommendedName>
</protein>
<dbReference type="PANTHER" id="PTHR33359">
    <property type="entry name" value="MOLYBDOPTERIN SYNTHASE SULFUR CARRIER SUBUNIT"/>
    <property type="match status" value="1"/>
</dbReference>
<dbReference type="GO" id="GO:0000166">
    <property type="term" value="F:nucleotide binding"/>
    <property type="evidence" value="ECO:0007669"/>
    <property type="project" value="UniProtKB-KW"/>
</dbReference>
<evidence type="ECO:0000256" key="2">
    <source>
        <dbReference type="ARBA" id="ARBA00024200"/>
    </source>
</evidence>
<dbReference type="AlphaFoldDB" id="A0A1A6C1D5"/>
<evidence type="ECO:0000256" key="1">
    <source>
        <dbReference type="ARBA" id="ARBA00022741"/>
    </source>
</evidence>
<dbReference type="InterPro" id="IPR003749">
    <property type="entry name" value="ThiS/MoaD-like"/>
</dbReference>
<keyword evidence="5" id="KW-1185">Reference proteome</keyword>
<sequence length="87" mass="9339">MTVPSQTSRSMSITVRYFASLRERVGRGEDRIDMADIATVGDVWAKVAPEAAGDIRVLAALNQEYVATTHPVSDGDEIAFFPPVTGG</sequence>